<dbReference type="Proteomes" id="UP001596456">
    <property type="component" value="Unassembled WGS sequence"/>
</dbReference>
<dbReference type="SUPFAM" id="SSF53706">
    <property type="entry name" value="Formate dehydrogenase/DMSO reductase, domains 1-3"/>
    <property type="match status" value="1"/>
</dbReference>
<keyword evidence="4" id="KW-1185">Reference proteome</keyword>
<dbReference type="CDD" id="cd10551">
    <property type="entry name" value="PsrB"/>
    <property type="match status" value="1"/>
</dbReference>
<evidence type="ECO:0000256" key="1">
    <source>
        <dbReference type="SAM" id="MobiDB-lite"/>
    </source>
</evidence>
<feature type="region of interest" description="Disordered" evidence="1">
    <location>
        <begin position="527"/>
        <end position="554"/>
    </location>
</feature>
<dbReference type="PROSITE" id="PS51379">
    <property type="entry name" value="4FE4S_FER_2"/>
    <property type="match status" value="2"/>
</dbReference>
<accession>A0ABW2KR98</accession>
<dbReference type="Pfam" id="PF13247">
    <property type="entry name" value="Fer4_11"/>
    <property type="match status" value="1"/>
</dbReference>
<protein>
    <submittedName>
        <fullName evidence="3">4Fe-4S dicluster domain-containing protein</fullName>
    </submittedName>
</protein>
<name>A0ABW2KR98_9PROT</name>
<gene>
    <name evidence="3" type="ORF">ACFQPS_00700</name>
</gene>
<evidence type="ECO:0000313" key="3">
    <source>
        <dbReference type="EMBL" id="MFC7331667.1"/>
    </source>
</evidence>
<dbReference type="InterPro" id="IPR017896">
    <property type="entry name" value="4Fe4S_Fe-S-bd"/>
</dbReference>
<dbReference type="PROSITE" id="PS51318">
    <property type="entry name" value="TAT"/>
    <property type="match status" value="1"/>
</dbReference>
<dbReference type="CDD" id="cd02784">
    <property type="entry name" value="MopB_CT_PHLH"/>
    <property type="match status" value="1"/>
</dbReference>
<sequence>MSGGRRHPLRRDWPALDALPEASRRDVLRSMAASFALAAAGCDGPPPPEAVPYVRQPEELVPGRPLTYATAVSLSGWARPVLAEVHMGRPTRLDGNPRHPAGSGAADPFMQAEVLTLYDPDRSRTAVIDGRPAGEEEADRALAGLADTLRRTGGDGARLLTGRITSPTLSRQIAALTARLPGLRRHVWEATGSPAADAAMRMAFGRPLRLRPRLDRAAALVCLGADPLGPGPEQLDHAALWAERRKAVREGRLPPGPLLVAEATPSLTGMQADGRLPVAEARLPLLLTALAQALGESGAEPPDLTPAEHAFVARAAAALAEHAGRALLLTGGHLPPAAQALGHRLALRLAPRLAPRLDAAGTLLEATEPVADPLDDPDTGLAALAQDMADGRVSALLMIGSNPVQDAPAGLHIAELLARVPLTLHAGLYRDETGMAAAWHLPLAHELESWGDLRAPDGTATIVQPTVRPLAGRPAAGLLSRLLGEPASALDCVQATWREAWGDAAFAARWQEALRLGFVRGSAAPPVPLRGTTAAPPAAQESQAGTGPEGDGLEIVFRPDPTVWDGRYANNAWLQELPKPLTTLGWTNAVGVSPALARALVLTDGDLVEVAAGGRAVRGPALVLPGQAEGTLTLWLGYGRTAAGRNGTGLGYNAATVRGWASFWRRSGAALRPLGGQAPLPLAQREGRMHGGELARSVPLADPTVPVPAAAPPPPSLHPDWPMPGQRWAMAVDLDACIGCMACVVACQAENNIPSVGPAEMARGRAMHWLRVERYWTGAEEREGARFLPVLCMHCEKAPCEVGCPVNATVHGPDGLNQMVYNRCIGTRTCEAYCPYEVRRFNYLDHAAADIAAAVPQRNPDVTVRARGVIEKCTYCVQRIRTAENDAAAAGRPLATDAVTTACAAACPTGALVFGDLDDPASRVAALHAQGRAYVLLRELGTRPRTFYLARVDAGGGGAA</sequence>
<dbReference type="SUPFAM" id="SSF50692">
    <property type="entry name" value="ADC-like"/>
    <property type="match status" value="1"/>
</dbReference>
<reference evidence="4" key="1">
    <citation type="journal article" date="2019" name="Int. J. Syst. Evol. Microbiol.">
        <title>The Global Catalogue of Microorganisms (GCM) 10K type strain sequencing project: providing services to taxonomists for standard genome sequencing and annotation.</title>
        <authorList>
            <consortium name="The Broad Institute Genomics Platform"/>
            <consortium name="The Broad Institute Genome Sequencing Center for Infectious Disease"/>
            <person name="Wu L."/>
            <person name="Ma J."/>
        </authorList>
    </citation>
    <scope>NUCLEOTIDE SEQUENCE [LARGE SCALE GENOMIC DNA]</scope>
    <source>
        <strain evidence="4">CGMCC 1.16275</strain>
    </source>
</reference>
<organism evidence="3 4">
    <name type="scientific">Rhodocista pekingensis</name>
    <dbReference type="NCBI Taxonomy" id="201185"/>
    <lineage>
        <taxon>Bacteria</taxon>
        <taxon>Pseudomonadati</taxon>
        <taxon>Pseudomonadota</taxon>
        <taxon>Alphaproteobacteria</taxon>
        <taxon>Rhodospirillales</taxon>
        <taxon>Azospirillaceae</taxon>
        <taxon>Rhodocista</taxon>
    </lineage>
</organism>
<dbReference type="SUPFAM" id="SSF54862">
    <property type="entry name" value="4Fe-4S ferredoxins"/>
    <property type="match status" value="1"/>
</dbReference>
<dbReference type="RefSeq" id="WP_377355580.1">
    <property type="nucleotide sequence ID" value="NZ_JBHTCM010000004.1"/>
</dbReference>
<dbReference type="Gene3D" id="2.40.40.20">
    <property type="match status" value="1"/>
</dbReference>
<dbReference type="InterPro" id="IPR006311">
    <property type="entry name" value="TAT_signal"/>
</dbReference>
<dbReference type="Gene3D" id="3.40.50.740">
    <property type="match status" value="1"/>
</dbReference>
<dbReference type="PANTHER" id="PTHR42783">
    <property type="entry name" value="GLUTAMATE SYNTHASE [NADPH] SMALL CHAIN"/>
    <property type="match status" value="1"/>
</dbReference>
<feature type="domain" description="4Fe-4S ferredoxin-type" evidence="2">
    <location>
        <begin position="815"/>
        <end position="844"/>
    </location>
</feature>
<evidence type="ECO:0000259" key="2">
    <source>
        <dbReference type="PROSITE" id="PS51379"/>
    </source>
</evidence>
<dbReference type="Gene3D" id="3.30.70.20">
    <property type="match status" value="2"/>
</dbReference>
<dbReference type="EMBL" id="JBHTCM010000004">
    <property type="protein sequence ID" value="MFC7331667.1"/>
    <property type="molecule type" value="Genomic_DNA"/>
</dbReference>
<dbReference type="InterPro" id="IPR009010">
    <property type="entry name" value="Asp_de-COase-like_dom_sf"/>
</dbReference>
<evidence type="ECO:0000313" key="4">
    <source>
        <dbReference type="Proteomes" id="UP001596456"/>
    </source>
</evidence>
<comment type="caution">
    <text evidence="3">The sequence shown here is derived from an EMBL/GenBank/DDBJ whole genome shotgun (WGS) entry which is preliminary data.</text>
</comment>
<feature type="domain" description="4Fe-4S ferredoxin-type" evidence="2">
    <location>
        <begin position="728"/>
        <end position="759"/>
    </location>
</feature>
<dbReference type="PANTHER" id="PTHR42783:SF3">
    <property type="entry name" value="GLUTAMATE SYNTHASE [NADPH] SMALL CHAIN-RELATED"/>
    <property type="match status" value="1"/>
</dbReference>
<proteinExistence type="predicted"/>